<dbReference type="AlphaFoldDB" id="A0A5C8E8I7"/>
<dbReference type="RefSeq" id="WP_147736494.1">
    <property type="nucleotide sequence ID" value="NZ_SAXX01000013.1"/>
</dbReference>
<gene>
    <name evidence="2" type="ORF">EPJ69_05405</name>
</gene>
<evidence type="ECO:0000313" key="3">
    <source>
        <dbReference type="Proteomes" id="UP000324707"/>
    </source>
</evidence>
<sequence>MKHTKNILKSLLITVMALSLLAVSCKKDEGGSKPTDPITPKDSATLLTEMLRKLGPLGSDALKPDVDFSKMTKPANGEATIEGADNTKNSVTQKYKVVEALVNTFKVDNFKNEQIKLQKAPTVGDPTSGSSNPLSVEITFIANTDKGYTFDDSITGTGKTAYTYDKGAKTAKLKLNITPSEAWK</sequence>
<feature type="chain" id="PRO_5022915638" description="Lipoprotein" evidence="1">
    <location>
        <begin position="23"/>
        <end position="184"/>
    </location>
</feature>
<protein>
    <recommendedName>
        <fullName evidence="4">Lipoprotein</fullName>
    </recommendedName>
</protein>
<name>A0A5C8E8I7_9SPIR</name>
<organism evidence="2 3">
    <name type="scientific">Brachyspira aalborgi</name>
    <dbReference type="NCBI Taxonomy" id="29522"/>
    <lineage>
        <taxon>Bacteria</taxon>
        <taxon>Pseudomonadati</taxon>
        <taxon>Spirochaetota</taxon>
        <taxon>Spirochaetia</taxon>
        <taxon>Brachyspirales</taxon>
        <taxon>Brachyspiraceae</taxon>
        <taxon>Brachyspira</taxon>
    </lineage>
</organism>
<dbReference type="PROSITE" id="PS51257">
    <property type="entry name" value="PROKAR_LIPOPROTEIN"/>
    <property type="match status" value="1"/>
</dbReference>
<feature type="signal peptide" evidence="1">
    <location>
        <begin position="1"/>
        <end position="22"/>
    </location>
</feature>
<keyword evidence="1" id="KW-0732">Signal</keyword>
<accession>A0A5C8E8I7</accession>
<dbReference type="EMBL" id="SAXX01000013">
    <property type="protein sequence ID" value="TXJ33211.1"/>
    <property type="molecule type" value="Genomic_DNA"/>
</dbReference>
<evidence type="ECO:0000313" key="2">
    <source>
        <dbReference type="EMBL" id="TXJ33211.1"/>
    </source>
</evidence>
<evidence type="ECO:0000256" key="1">
    <source>
        <dbReference type="SAM" id="SignalP"/>
    </source>
</evidence>
<proteinExistence type="predicted"/>
<comment type="caution">
    <text evidence="2">The sequence shown here is derived from an EMBL/GenBank/DDBJ whole genome shotgun (WGS) entry which is preliminary data.</text>
</comment>
<dbReference type="Proteomes" id="UP000324707">
    <property type="component" value="Unassembled WGS sequence"/>
</dbReference>
<evidence type="ECO:0008006" key="4">
    <source>
        <dbReference type="Google" id="ProtNLM"/>
    </source>
</evidence>
<reference evidence="2 3" key="1">
    <citation type="journal article" date="1992" name="Lakartidningen">
        <title>[Penicillin V and not amoxicillin is the first choice preparation in acute otitis].</title>
        <authorList>
            <person name="Kamme C."/>
            <person name="Lundgren K."/>
            <person name="Prellner K."/>
        </authorList>
    </citation>
    <scope>NUCLEOTIDE SEQUENCE [LARGE SCALE GENOMIC DNA]</scope>
    <source>
        <strain evidence="2 3">PC5538III-lc</strain>
    </source>
</reference>